<comment type="caution">
    <text evidence="1">The sequence shown here is derived from an EMBL/GenBank/DDBJ whole genome shotgun (WGS) entry which is preliminary data.</text>
</comment>
<name>A0A8I1EBX6_PSEPU</name>
<dbReference type="AlphaFoldDB" id="A0A8I1EBX6"/>
<dbReference type="Proteomes" id="UP000637061">
    <property type="component" value="Unassembled WGS sequence"/>
</dbReference>
<evidence type="ECO:0000313" key="2">
    <source>
        <dbReference type="Proteomes" id="UP000637061"/>
    </source>
</evidence>
<dbReference type="EMBL" id="JAEHTE010000002">
    <property type="protein sequence ID" value="MBI6882841.1"/>
    <property type="molecule type" value="Genomic_DNA"/>
</dbReference>
<accession>A0A8I1EBX6</accession>
<sequence length="429" mass="49130">MALEIKTYNYMQLSSDLTRQGSSYGALTPEFMDGRLNEIRSLGANKDLQFIGALLEHELAFDTMFHLSKRDDLPKVLYVLEHYDPFHNPIAASLSQETINSFREIKEGSPHFEKWDKNQAWYVHQNFTRDGKRSEFLNERKEGVTLRNGFESFDYYVNVYSYSICAFFYVYSIMPDRFPDEFGASIRHACGVEQVRNSRKFKEIRKTLVEKMDNGDFPKSFDVAVKLEENLQHMLDWLKPRDVKFADAYLYGKRDINWIEQYAPAVDVLDRITEGLADRGFHKKWAGVLPVLVLDLCEHVLPEAPEKASKAFYSLAQAMASNKVMEHKSAPEHLARMAIMAESVQANDQARAGQLAILLIQHKEGKLTAESVSRFVEDHDMSKPLSKLLEGLYTDVIERAKVMDSLGVRSSSKAMLREKGRALSDDLGI</sequence>
<evidence type="ECO:0000313" key="1">
    <source>
        <dbReference type="EMBL" id="MBI6882841.1"/>
    </source>
</evidence>
<gene>
    <name evidence="1" type="ORF">JEU22_02865</name>
</gene>
<protein>
    <submittedName>
        <fullName evidence="1">Uncharacterized protein</fullName>
    </submittedName>
</protein>
<reference evidence="1" key="1">
    <citation type="submission" date="2020-12" db="EMBL/GenBank/DDBJ databases">
        <title>Enhanced detection system for hospital associated transmission using whole genome sequencing surveillance.</title>
        <authorList>
            <person name="Harrison L.H."/>
            <person name="Van Tyne D."/>
            <person name="Marsh J.W."/>
            <person name="Griffith M.P."/>
            <person name="Snyder D.J."/>
            <person name="Cooper V.S."/>
            <person name="Mustapha M."/>
        </authorList>
    </citation>
    <scope>NUCLEOTIDE SEQUENCE</scope>
    <source>
        <strain evidence="1">PSB00042</strain>
    </source>
</reference>
<organism evidence="1 2">
    <name type="scientific">Pseudomonas putida</name>
    <name type="common">Arthrobacter siderocapsulatus</name>
    <dbReference type="NCBI Taxonomy" id="303"/>
    <lineage>
        <taxon>Bacteria</taxon>
        <taxon>Pseudomonadati</taxon>
        <taxon>Pseudomonadota</taxon>
        <taxon>Gammaproteobacteria</taxon>
        <taxon>Pseudomonadales</taxon>
        <taxon>Pseudomonadaceae</taxon>
        <taxon>Pseudomonas</taxon>
    </lineage>
</organism>
<proteinExistence type="predicted"/>
<dbReference type="RefSeq" id="WP_198746465.1">
    <property type="nucleotide sequence ID" value="NZ_JAEHTE010000002.1"/>
</dbReference>